<reference evidence="4" key="1">
    <citation type="journal article" date="2014" name="Int. J. Syst. Evol. Microbiol.">
        <title>Complete genome of a new Firmicutes species belonging to the dominant human colonic microbiota ('Ruminococcus bicirculans') reveals two chromosomes and a selective capacity to utilize plant glucans.</title>
        <authorList>
            <consortium name="NISC Comparative Sequencing Program"/>
            <person name="Wegmann U."/>
            <person name="Louis P."/>
            <person name="Goesmann A."/>
            <person name="Henrissat B."/>
            <person name="Duncan S.H."/>
            <person name="Flint H.J."/>
        </authorList>
    </citation>
    <scope>NUCLEOTIDE SEQUENCE</scope>
    <source>
        <strain evidence="4">NBRC 103408</strain>
    </source>
</reference>
<evidence type="ECO:0000313" key="4">
    <source>
        <dbReference type="EMBL" id="GLQ06080.1"/>
    </source>
</evidence>
<dbReference type="InterPro" id="IPR052910">
    <property type="entry name" value="ABC-Purine-Binding"/>
</dbReference>
<gene>
    <name evidence="4" type="ORF">GCM10007924_13010</name>
</gene>
<evidence type="ECO:0000313" key="5">
    <source>
        <dbReference type="Proteomes" id="UP001161409"/>
    </source>
</evidence>
<accession>A0ABQ5U354</accession>
<feature type="chain" id="PRO_5046109073" evidence="2">
    <location>
        <begin position="29"/>
        <end position="361"/>
    </location>
</feature>
<comment type="caution">
    <text evidence="4">The sequence shown here is derived from an EMBL/GenBank/DDBJ whole genome shotgun (WGS) entry which is preliminary data.</text>
</comment>
<dbReference type="Pfam" id="PF02608">
    <property type="entry name" value="Bmp"/>
    <property type="match status" value="1"/>
</dbReference>
<keyword evidence="5" id="KW-1185">Reference proteome</keyword>
<keyword evidence="1 2" id="KW-0732">Signal</keyword>
<dbReference type="CDD" id="cd19963">
    <property type="entry name" value="PBP1_BMP-like"/>
    <property type="match status" value="1"/>
</dbReference>
<evidence type="ECO:0000256" key="2">
    <source>
        <dbReference type="SAM" id="SignalP"/>
    </source>
</evidence>
<dbReference type="RefSeq" id="WP_169560147.1">
    <property type="nucleotide sequence ID" value="NZ_BSNF01000006.1"/>
</dbReference>
<proteinExistence type="predicted"/>
<dbReference type="PANTHER" id="PTHR43208:SF1">
    <property type="entry name" value="ABC TRANSPORTER SUBSTRATE-BINDING PROTEIN"/>
    <property type="match status" value="1"/>
</dbReference>
<evidence type="ECO:0000256" key="1">
    <source>
        <dbReference type="ARBA" id="ARBA00022729"/>
    </source>
</evidence>
<dbReference type="Proteomes" id="UP001161409">
    <property type="component" value="Unassembled WGS sequence"/>
</dbReference>
<reference evidence="4" key="2">
    <citation type="submission" date="2023-01" db="EMBL/GenBank/DDBJ databases">
        <title>Draft genome sequence of Sneathiella chinensis strain NBRC 103408.</title>
        <authorList>
            <person name="Sun Q."/>
            <person name="Mori K."/>
        </authorList>
    </citation>
    <scope>NUCLEOTIDE SEQUENCE</scope>
    <source>
        <strain evidence="4">NBRC 103408</strain>
    </source>
</reference>
<organism evidence="4 5">
    <name type="scientific">Sneathiella chinensis</name>
    <dbReference type="NCBI Taxonomy" id="349750"/>
    <lineage>
        <taxon>Bacteria</taxon>
        <taxon>Pseudomonadati</taxon>
        <taxon>Pseudomonadota</taxon>
        <taxon>Alphaproteobacteria</taxon>
        <taxon>Sneathiellales</taxon>
        <taxon>Sneathiellaceae</taxon>
        <taxon>Sneathiella</taxon>
    </lineage>
</organism>
<dbReference type="Gene3D" id="3.40.50.2300">
    <property type="match status" value="2"/>
</dbReference>
<protein>
    <submittedName>
        <fullName evidence="4">BMP family ABC transporter substrate-binding protein</fullName>
    </submittedName>
</protein>
<dbReference type="EMBL" id="BSNF01000006">
    <property type="protein sequence ID" value="GLQ06080.1"/>
    <property type="molecule type" value="Genomic_DNA"/>
</dbReference>
<name>A0ABQ5U354_9PROT</name>
<dbReference type="InterPro" id="IPR003760">
    <property type="entry name" value="PnrA-like"/>
</dbReference>
<feature type="domain" description="ABC transporter substrate-binding protein PnrA-like" evidence="3">
    <location>
        <begin position="32"/>
        <end position="311"/>
    </location>
</feature>
<sequence length="361" mass="39403">MKRRFFLKSLLGTLSAAALALTAAQASAEDKLKVGFVYVGPISDYGWSYQHDQGRLGLEKALGDKIETTYVENVKEGADAERVIRQLASSGHNLIFSTSFGFMNATLKVAKKFPNVKFEHATGYKTADNLSIYAGRYYEGRYIMGQIAGKLTKTNKIGYVASFPIPEVVRGINAFIIGARSVNPEATITPVWVNTWYDPGKEGDAAKALIDQGVDILTQHTDSPAPLQVAEERGIFAFGQASNMIAFAPNAQLTGIEDNWVPYYVKRTQEVLDGTWKTGEVWDGLSTGMVKMSDYTNMPEEIAEMARKTEAAIAKGEINPFTGPLRKQDGSIAVEEGKTIPDAELAGMNYYVEGVIGSLPK</sequence>
<dbReference type="PANTHER" id="PTHR43208">
    <property type="entry name" value="ABC TRANSPORTER SUBSTRATE-BINDING PROTEIN"/>
    <property type="match status" value="1"/>
</dbReference>
<feature type="signal peptide" evidence="2">
    <location>
        <begin position="1"/>
        <end position="28"/>
    </location>
</feature>
<evidence type="ECO:0000259" key="3">
    <source>
        <dbReference type="Pfam" id="PF02608"/>
    </source>
</evidence>